<dbReference type="AlphaFoldDB" id="A0A1F5REG3"/>
<keyword evidence="5 7" id="KW-0443">Lipid metabolism</keyword>
<comment type="subunit">
    <text evidence="7">Homotrimer.</text>
</comment>
<dbReference type="GO" id="GO:0103118">
    <property type="term" value="F:UDP-3-O-[(3R)-3-hydroxyacyl]-glucosamine N-acyltransferase activity"/>
    <property type="evidence" value="ECO:0007669"/>
    <property type="project" value="UniProtKB-EC"/>
</dbReference>
<evidence type="ECO:0000259" key="8">
    <source>
        <dbReference type="Pfam" id="PF04613"/>
    </source>
</evidence>
<evidence type="ECO:0000256" key="6">
    <source>
        <dbReference type="ARBA" id="ARBA00023315"/>
    </source>
</evidence>
<comment type="caution">
    <text evidence="9">The sequence shown here is derived from an EMBL/GenBank/DDBJ whole genome shotgun (WGS) entry which is preliminary data.</text>
</comment>
<reference evidence="9 10" key="1">
    <citation type="journal article" date="2016" name="Nat. Commun.">
        <title>Thousands of microbial genomes shed light on interconnected biogeochemical processes in an aquifer system.</title>
        <authorList>
            <person name="Anantharaman K."/>
            <person name="Brown C.T."/>
            <person name="Hug L.A."/>
            <person name="Sharon I."/>
            <person name="Castelle C.J."/>
            <person name="Probst A.J."/>
            <person name="Thomas B.C."/>
            <person name="Singh A."/>
            <person name="Wilkins M.J."/>
            <person name="Karaoz U."/>
            <person name="Brodie E.L."/>
            <person name="Williams K.H."/>
            <person name="Hubbard S.S."/>
            <person name="Banfield J.F."/>
        </authorList>
    </citation>
    <scope>NUCLEOTIDE SEQUENCE [LARGE SCALE GENOMIC DNA]</scope>
</reference>
<keyword evidence="1 7" id="KW-0444">Lipid biosynthesis</keyword>
<keyword evidence="4 7" id="KW-0677">Repeat</keyword>
<dbReference type="Gene3D" id="3.40.1390.10">
    <property type="entry name" value="MurE/MurF, N-terminal domain"/>
    <property type="match status" value="1"/>
</dbReference>
<dbReference type="UniPathway" id="UPA00973"/>
<dbReference type="Pfam" id="PF04613">
    <property type="entry name" value="LpxD"/>
    <property type="match status" value="1"/>
</dbReference>
<proteinExistence type="inferred from homology"/>
<feature type="domain" description="UDP-3-O-[3-hydroxymyristoyl] glucosamine N-acyltransferase non-repeat region" evidence="8">
    <location>
        <begin position="21"/>
        <end position="86"/>
    </location>
</feature>
<dbReference type="NCBIfam" id="TIGR01853">
    <property type="entry name" value="lipid_A_lpxD"/>
    <property type="match status" value="1"/>
</dbReference>
<evidence type="ECO:0000313" key="10">
    <source>
        <dbReference type="Proteomes" id="UP000177230"/>
    </source>
</evidence>
<evidence type="ECO:0000256" key="5">
    <source>
        <dbReference type="ARBA" id="ARBA00023098"/>
    </source>
</evidence>
<evidence type="ECO:0000313" key="9">
    <source>
        <dbReference type="EMBL" id="OGF12847.1"/>
    </source>
</evidence>
<comment type="catalytic activity">
    <reaction evidence="7">
        <text>a UDP-3-O-[(3R)-3-hydroxyacyl]-alpha-D-glucosamine + a (3R)-hydroxyacyl-[ACP] = a UDP-2-N,3-O-bis[(3R)-3-hydroxyacyl]-alpha-D-glucosamine + holo-[ACP] + H(+)</text>
        <dbReference type="Rhea" id="RHEA:53836"/>
        <dbReference type="Rhea" id="RHEA-COMP:9685"/>
        <dbReference type="Rhea" id="RHEA-COMP:9945"/>
        <dbReference type="ChEBI" id="CHEBI:15378"/>
        <dbReference type="ChEBI" id="CHEBI:64479"/>
        <dbReference type="ChEBI" id="CHEBI:78827"/>
        <dbReference type="ChEBI" id="CHEBI:137740"/>
        <dbReference type="ChEBI" id="CHEBI:137748"/>
        <dbReference type="EC" id="2.3.1.191"/>
    </reaction>
</comment>
<dbReference type="InterPro" id="IPR020573">
    <property type="entry name" value="UDP_GlcNAc_AcTrfase_non-rep"/>
</dbReference>
<dbReference type="EC" id="2.3.1.191" evidence="7"/>
<evidence type="ECO:0000256" key="1">
    <source>
        <dbReference type="ARBA" id="ARBA00022516"/>
    </source>
</evidence>
<dbReference type="PANTHER" id="PTHR43378:SF2">
    <property type="entry name" value="UDP-3-O-ACYLGLUCOSAMINE N-ACYLTRANSFERASE 1, MITOCHONDRIAL-RELATED"/>
    <property type="match status" value="1"/>
</dbReference>
<keyword evidence="3 7" id="KW-0808">Transferase</keyword>
<dbReference type="InterPro" id="IPR007691">
    <property type="entry name" value="LpxD"/>
</dbReference>
<comment type="pathway">
    <text evidence="7">Bacterial outer membrane biogenesis; LPS lipid A biosynthesis.</text>
</comment>
<evidence type="ECO:0000256" key="4">
    <source>
        <dbReference type="ARBA" id="ARBA00022737"/>
    </source>
</evidence>
<dbReference type="GO" id="GO:0016410">
    <property type="term" value="F:N-acyltransferase activity"/>
    <property type="evidence" value="ECO:0007669"/>
    <property type="project" value="InterPro"/>
</dbReference>
<comment type="similarity">
    <text evidence="7">Belongs to the transferase hexapeptide repeat family. LpxD subfamily.</text>
</comment>
<dbReference type="EMBL" id="MFFM01000029">
    <property type="protein sequence ID" value="OGF12847.1"/>
    <property type="molecule type" value="Genomic_DNA"/>
</dbReference>
<dbReference type="GO" id="GO:0009245">
    <property type="term" value="P:lipid A biosynthetic process"/>
    <property type="evidence" value="ECO:0007669"/>
    <property type="project" value="UniProtKB-UniRule"/>
</dbReference>
<dbReference type="InterPro" id="IPR011004">
    <property type="entry name" value="Trimer_LpxA-like_sf"/>
</dbReference>
<sequence length="346" mass="36653">MNGYQASLLARECGGQLQGPDVELTGLAGLKEAQPGQLSFLANPSYAEYLGSTRASCIIVPQNVAAQGRTLIISDNPYLSFAKAVTFFYNAVKIKPRPGIHSAAIVDPTAHIDKSATIGAYVVIEAGARIGANTVIMPLCYIGRETMVGDDCLIYPQVSIREGCRIGNRIIMHGGVVVGADGFGYAKDGDRYFKIPQVGNVILEDDVEVGANTAIDRGALGPTIVKQGTKIDNLVQIAHNVHIGKDGVVAGQSGVAGSTFIGDRVVMGGQVGIIGHLKIGDDVTFGAQSGVLKSIPSKTVASGYPAKKHTEARRREASVALLPNYIKKINAMEKRIVELEKRLKDK</sequence>
<feature type="active site" description="Proton acceptor" evidence="7">
    <location>
        <position position="239"/>
    </location>
</feature>
<dbReference type="Gene3D" id="2.160.10.10">
    <property type="entry name" value="Hexapeptide repeat proteins"/>
    <property type="match status" value="1"/>
</dbReference>
<dbReference type="SUPFAM" id="SSF51161">
    <property type="entry name" value="Trimeric LpxA-like enzymes"/>
    <property type="match status" value="1"/>
</dbReference>
<dbReference type="GO" id="GO:0016020">
    <property type="term" value="C:membrane"/>
    <property type="evidence" value="ECO:0007669"/>
    <property type="project" value="GOC"/>
</dbReference>
<keyword evidence="2 7" id="KW-0441">Lipid A biosynthesis</keyword>
<dbReference type="NCBIfam" id="NF002060">
    <property type="entry name" value="PRK00892.1"/>
    <property type="match status" value="1"/>
</dbReference>
<name>A0A1F5REG3_9BACT</name>
<protein>
    <recommendedName>
        <fullName evidence="7">UDP-3-O-acylglucosamine N-acyltransferase</fullName>
        <ecNumber evidence="7">2.3.1.191</ecNumber>
    </recommendedName>
</protein>
<evidence type="ECO:0000256" key="3">
    <source>
        <dbReference type="ARBA" id="ARBA00022679"/>
    </source>
</evidence>
<dbReference type="Proteomes" id="UP000177230">
    <property type="component" value="Unassembled WGS sequence"/>
</dbReference>
<keyword evidence="6 7" id="KW-0012">Acyltransferase</keyword>
<evidence type="ECO:0000256" key="2">
    <source>
        <dbReference type="ARBA" id="ARBA00022556"/>
    </source>
</evidence>
<accession>A0A1F5REG3</accession>
<organism evidence="9 10">
    <name type="scientific">Candidatus Edwardsbacteria bacterium GWF2_54_11</name>
    <dbReference type="NCBI Taxonomy" id="1817851"/>
    <lineage>
        <taxon>Bacteria</taxon>
        <taxon>Candidatus Edwardsiibacteriota</taxon>
    </lineage>
</organism>
<dbReference type="HAMAP" id="MF_00523">
    <property type="entry name" value="LpxD"/>
    <property type="match status" value="1"/>
</dbReference>
<evidence type="ECO:0000256" key="7">
    <source>
        <dbReference type="HAMAP-Rule" id="MF_00523"/>
    </source>
</evidence>
<dbReference type="PANTHER" id="PTHR43378">
    <property type="entry name" value="UDP-3-O-ACYLGLUCOSAMINE N-ACYLTRANSFERASE"/>
    <property type="match status" value="1"/>
</dbReference>
<gene>
    <name evidence="7" type="primary">lpxD</name>
    <name evidence="9" type="ORF">A2024_01590</name>
</gene>
<dbReference type="CDD" id="cd03352">
    <property type="entry name" value="LbH_LpxD"/>
    <property type="match status" value="1"/>
</dbReference>
<comment type="function">
    <text evidence="7">Catalyzes the N-acylation of UDP-3-O-acylglucosamine using 3-hydroxyacyl-ACP as the acyl donor. Is involved in the biosynthesis of lipid A, a phosphorylated glycolipid that anchors the lipopolysaccharide to the outer membrane of the cell.</text>
</comment>